<evidence type="ECO:0000313" key="2">
    <source>
        <dbReference type="EMBL" id="EPQ54360.1"/>
    </source>
</evidence>
<dbReference type="eggNOG" id="ENOG502SQP6">
    <property type="taxonomic scope" value="Eukaryota"/>
</dbReference>
<evidence type="ECO:0000256" key="1">
    <source>
        <dbReference type="SAM" id="MobiDB-lite"/>
    </source>
</evidence>
<dbReference type="OMA" id="HPSHNPD"/>
<feature type="compositionally biased region" description="Polar residues" evidence="1">
    <location>
        <begin position="162"/>
        <end position="175"/>
    </location>
</feature>
<feature type="compositionally biased region" description="Polar residues" evidence="1">
    <location>
        <begin position="74"/>
        <end position="89"/>
    </location>
</feature>
<dbReference type="RefSeq" id="XP_007867648.1">
    <property type="nucleotide sequence ID" value="XM_007869457.1"/>
</dbReference>
<accession>S7RJ24</accession>
<protein>
    <submittedName>
        <fullName evidence="2">Uncharacterized protein</fullName>
    </submittedName>
</protein>
<feature type="compositionally biased region" description="Polar residues" evidence="1">
    <location>
        <begin position="127"/>
        <end position="150"/>
    </location>
</feature>
<feature type="compositionally biased region" description="Basic residues" evidence="1">
    <location>
        <begin position="108"/>
        <end position="117"/>
    </location>
</feature>
<dbReference type="KEGG" id="gtr:GLOTRDRAFT_122089"/>
<organism evidence="2 3">
    <name type="scientific">Gloeophyllum trabeum (strain ATCC 11539 / FP-39264 / Madison 617)</name>
    <name type="common">Brown rot fungus</name>
    <dbReference type="NCBI Taxonomy" id="670483"/>
    <lineage>
        <taxon>Eukaryota</taxon>
        <taxon>Fungi</taxon>
        <taxon>Dikarya</taxon>
        <taxon>Basidiomycota</taxon>
        <taxon>Agaricomycotina</taxon>
        <taxon>Agaricomycetes</taxon>
        <taxon>Gloeophyllales</taxon>
        <taxon>Gloeophyllaceae</taxon>
        <taxon>Gloeophyllum</taxon>
    </lineage>
</organism>
<feature type="compositionally biased region" description="Polar residues" evidence="1">
    <location>
        <begin position="56"/>
        <end position="66"/>
    </location>
</feature>
<feature type="compositionally biased region" description="Basic and acidic residues" evidence="1">
    <location>
        <begin position="468"/>
        <end position="479"/>
    </location>
</feature>
<gene>
    <name evidence="2" type="ORF">GLOTRDRAFT_122089</name>
</gene>
<dbReference type="HOGENOM" id="CLU_367266_0_0_1"/>
<dbReference type="GeneID" id="19300808"/>
<dbReference type="Proteomes" id="UP000030669">
    <property type="component" value="Unassembled WGS sequence"/>
</dbReference>
<feature type="compositionally biased region" description="Low complexity" evidence="1">
    <location>
        <begin position="91"/>
        <end position="107"/>
    </location>
</feature>
<proteinExistence type="predicted"/>
<feature type="compositionally biased region" description="Low complexity" evidence="1">
    <location>
        <begin position="271"/>
        <end position="305"/>
    </location>
</feature>
<feature type="compositionally biased region" description="Basic and acidic residues" evidence="1">
    <location>
        <begin position="393"/>
        <end position="407"/>
    </location>
</feature>
<feature type="compositionally biased region" description="Polar residues" evidence="1">
    <location>
        <begin position="191"/>
        <end position="202"/>
    </location>
</feature>
<feature type="compositionally biased region" description="Polar residues" evidence="1">
    <location>
        <begin position="637"/>
        <end position="652"/>
    </location>
</feature>
<keyword evidence="3" id="KW-1185">Reference proteome</keyword>
<feature type="compositionally biased region" description="Acidic residues" evidence="1">
    <location>
        <begin position="216"/>
        <end position="228"/>
    </location>
</feature>
<feature type="compositionally biased region" description="Basic and acidic residues" evidence="1">
    <location>
        <begin position="424"/>
        <end position="434"/>
    </location>
</feature>
<reference evidence="2 3" key="1">
    <citation type="journal article" date="2012" name="Science">
        <title>The Paleozoic origin of enzymatic lignin decomposition reconstructed from 31 fungal genomes.</title>
        <authorList>
            <person name="Floudas D."/>
            <person name="Binder M."/>
            <person name="Riley R."/>
            <person name="Barry K."/>
            <person name="Blanchette R.A."/>
            <person name="Henrissat B."/>
            <person name="Martinez A.T."/>
            <person name="Otillar R."/>
            <person name="Spatafora J.W."/>
            <person name="Yadav J.S."/>
            <person name="Aerts A."/>
            <person name="Benoit I."/>
            <person name="Boyd A."/>
            <person name="Carlson A."/>
            <person name="Copeland A."/>
            <person name="Coutinho P.M."/>
            <person name="de Vries R.P."/>
            <person name="Ferreira P."/>
            <person name="Findley K."/>
            <person name="Foster B."/>
            <person name="Gaskell J."/>
            <person name="Glotzer D."/>
            <person name="Gorecki P."/>
            <person name="Heitman J."/>
            <person name="Hesse C."/>
            <person name="Hori C."/>
            <person name="Igarashi K."/>
            <person name="Jurgens J.A."/>
            <person name="Kallen N."/>
            <person name="Kersten P."/>
            <person name="Kohler A."/>
            <person name="Kuees U."/>
            <person name="Kumar T.K.A."/>
            <person name="Kuo A."/>
            <person name="LaButti K."/>
            <person name="Larrondo L.F."/>
            <person name="Lindquist E."/>
            <person name="Ling A."/>
            <person name="Lombard V."/>
            <person name="Lucas S."/>
            <person name="Lundell T."/>
            <person name="Martin R."/>
            <person name="McLaughlin D.J."/>
            <person name="Morgenstern I."/>
            <person name="Morin E."/>
            <person name="Murat C."/>
            <person name="Nagy L.G."/>
            <person name="Nolan M."/>
            <person name="Ohm R.A."/>
            <person name="Patyshakuliyeva A."/>
            <person name="Rokas A."/>
            <person name="Ruiz-Duenas F.J."/>
            <person name="Sabat G."/>
            <person name="Salamov A."/>
            <person name="Samejima M."/>
            <person name="Schmutz J."/>
            <person name="Slot J.C."/>
            <person name="St John F."/>
            <person name="Stenlid J."/>
            <person name="Sun H."/>
            <person name="Sun S."/>
            <person name="Syed K."/>
            <person name="Tsang A."/>
            <person name="Wiebenga A."/>
            <person name="Young D."/>
            <person name="Pisabarro A."/>
            <person name="Eastwood D.C."/>
            <person name="Martin F."/>
            <person name="Cullen D."/>
            <person name="Grigoriev I.V."/>
            <person name="Hibbett D.S."/>
        </authorList>
    </citation>
    <scope>NUCLEOTIDE SEQUENCE [LARGE SCALE GENOMIC DNA]</scope>
    <source>
        <strain evidence="2 3">ATCC 11539</strain>
    </source>
</reference>
<feature type="compositionally biased region" description="Low complexity" evidence="1">
    <location>
        <begin position="232"/>
        <end position="244"/>
    </location>
</feature>
<dbReference type="OrthoDB" id="3271227at2759"/>
<name>S7RJ24_GLOTA</name>
<sequence>MTPKPTDTEDWVVADSEGEDIDMSGDTLLPMTVGRAGRTSKTTASDISFDSPRDQPATSAISSFSARQIPPSAEHSTISRFESMNTAAHVSNITTPTTAISSASGSRPRPRPAYKGKKALELGTEVGSASVQFGQPSEGPSNPRSTTSDPVTGRDLIRPAATSFSDRTPADNYSQDLAERVKMRSRKKPTPNVSDHQGNSRTKPAKSKTAAALPDDIIDLASDSEDELALVPSSKHATSASSSKSAKRPRRASTPLSPIAAVSESLQSQNTIPLATTSPSIPTSTLPPSDVPSTVPTVLVSSPRSDLSGQRKRRRLPQRRIVVWDEEDEGNDQPQQAAAHDGPAPADLPLFLPEPPSSIPHKPDGGTTVHKKSAQASMPLFFAAPPSSIPEAPRPEASNRMDAREPDTSETSPAVKVPGKRKRKDPDPGDDDGKTKKRGRKQKAEGKKSKGKKPVPSEEELGSAPLRQEIEATSSDKFHSATLLEGVNPGQSSSHSEPVDRETVRTAVTDPRQQDASESPTKPHSKAAKRKATSGRKSRVVIADSDEDEAVDDAGAAPNNAHTPNSVAQEDKASPGHAVPLVEERPDNASSKLKENAPPPVPEDHRSTPRPSIPKAPRRSFSIKPKSTPMSELIRRVNSQPGSPFAASTSSPHPLLKASKSALSRIAPLHPNRRTPPPPPPRPPKPKERKSKKQLEMEEEWEMELEETIDGWLCLTEAERDAYRKAKRDQAMGWEE</sequence>
<feature type="compositionally biased region" description="Basic residues" evidence="1">
    <location>
        <begin position="523"/>
        <end position="539"/>
    </location>
</feature>
<feature type="compositionally biased region" description="Pro residues" evidence="1">
    <location>
        <begin position="674"/>
        <end position="683"/>
    </location>
</feature>
<feature type="compositionally biased region" description="Basic and acidic residues" evidence="1">
    <location>
        <begin position="582"/>
        <end position="595"/>
    </location>
</feature>
<dbReference type="AlphaFoldDB" id="S7RJ24"/>
<evidence type="ECO:0000313" key="3">
    <source>
        <dbReference type="Proteomes" id="UP000030669"/>
    </source>
</evidence>
<feature type="compositionally biased region" description="Polar residues" evidence="1">
    <location>
        <begin position="39"/>
        <end position="48"/>
    </location>
</feature>
<feature type="region of interest" description="Disordered" evidence="1">
    <location>
        <begin position="16"/>
        <end position="702"/>
    </location>
</feature>
<dbReference type="EMBL" id="KB469304">
    <property type="protein sequence ID" value="EPQ54360.1"/>
    <property type="molecule type" value="Genomic_DNA"/>
</dbReference>